<organism evidence="5 6">
    <name type="scientific">Ciona intestinalis</name>
    <name type="common">Transparent sea squirt</name>
    <name type="synonym">Ascidia intestinalis</name>
    <dbReference type="NCBI Taxonomy" id="7719"/>
    <lineage>
        <taxon>Eukaryota</taxon>
        <taxon>Metazoa</taxon>
        <taxon>Chordata</taxon>
        <taxon>Tunicata</taxon>
        <taxon>Ascidiacea</taxon>
        <taxon>Phlebobranchia</taxon>
        <taxon>Cionidae</taxon>
        <taxon>Ciona</taxon>
    </lineage>
</organism>
<evidence type="ECO:0000256" key="4">
    <source>
        <dbReference type="SAM" id="MobiDB-lite"/>
    </source>
</evidence>
<reference evidence="6" key="1">
    <citation type="journal article" date="2002" name="Science">
        <title>The draft genome of Ciona intestinalis: insights into chordate and vertebrate origins.</title>
        <authorList>
            <person name="Dehal P."/>
            <person name="Satou Y."/>
            <person name="Campbell R.K."/>
            <person name="Chapman J."/>
            <person name="Degnan B."/>
            <person name="De Tomaso A."/>
            <person name="Davidson B."/>
            <person name="Di Gregorio A."/>
            <person name="Gelpke M."/>
            <person name="Goodstein D.M."/>
            <person name="Harafuji N."/>
            <person name="Hastings K.E."/>
            <person name="Ho I."/>
            <person name="Hotta K."/>
            <person name="Huang W."/>
            <person name="Kawashima T."/>
            <person name="Lemaire P."/>
            <person name="Martinez D."/>
            <person name="Meinertzhagen I.A."/>
            <person name="Necula S."/>
            <person name="Nonaka M."/>
            <person name="Putnam N."/>
            <person name="Rash S."/>
            <person name="Saiga H."/>
            <person name="Satake M."/>
            <person name="Terry A."/>
            <person name="Yamada L."/>
            <person name="Wang H.G."/>
            <person name="Awazu S."/>
            <person name="Azumi K."/>
            <person name="Boore J."/>
            <person name="Branno M."/>
            <person name="Chin-Bow S."/>
            <person name="DeSantis R."/>
            <person name="Doyle S."/>
            <person name="Francino P."/>
            <person name="Keys D.N."/>
            <person name="Haga S."/>
            <person name="Hayashi H."/>
            <person name="Hino K."/>
            <person name="Imai K.S."/>
            <person name="Inaba K."/>
            <person name="Kano S."/>
            <person name="Kobayashi K."/>
            <person name="Kobayashi M."/>
            <person name="Lee B.I."/>
            <person name="Makabe K.W."/>
            <person name="Manohar C."/>
            <person name="Matassi G."/>
            <person name="Medina M."/>
            <person name="Mochizuki Y."/>
            <person name="Mount S."/>
            <person name="Morishita T."/>
            <person name="Miura S."/>
            <person name="Nakayama A."/>
            <person name="Nishizaka S."/>
            <person name="Nomoto H."/>
            <person name="Ohta F."/>
            <person name="Oishi K."/>
            <person name="Rigoutsos I."/>
            <person name="Sano M."/>
            <person name="Sasaki A."/>
            <person name="Sasakura Y."/>
            <person name="Shoguchi E."/>
            <person name="Shin-i T."/>
            <person name="Spagnuolo A."/>
            <person name="Stainier D."/>
            <person name="Suzuki M.M."/>
            <person name="Tassy O."/>
            <person name="Takatori N."/>
            <person name="Tokuoka M."/>
            <person name="Yagi K."/>
            <person name="Yoshizaki F."/>
            <person name="Wada S."/>
            <person name="Zhang C."/>
            <person name="Hyatt P.D."/>
            <person name="Larimer F."/>
            <person name="Detter C."/>
            <person name="Doggett N."/>
            <person name="Glavina T."/>
            <person name="Hawkins T."/>
            <person name="Richardson P."/>
            <person name="Lucas S."/>
            <person name="Kohara Y."/>
            <person name="Levine M."/>
            <person name="Satoh N."/>
            <person name="Rokhsar D.S."/>
        </authorList>
    </citation>
    <scope>NUCLEOTIDE SEQUENCE [LARGE SCALE GENOMIC DNA]</scope>
</reference>
<dbReference type="Ensembl" id="ENSCINT00000037046.1">
    <property type="protein sequence ID" value="ENSCINP00000031530.1"/>
    <property type="gene ID" value="ENSCING00000019588.1"/>
</dbReference>
<evidence type="ECO:0000313" key="5">
    <source>
        <dbReference type="Ensembl" id="ENSCINP00000031530.1"/>
    </source>
</evidence>
<dbReference type="GeneTree" id="ENSGT00390000000411"/>
<dbReference type="HOGENOM" id="CLU_101619_1_0_1"/>
<evidence type="ECO:0000256" key="3">
    <source>
        <dbReference type="ARBA" id="ARBA00022917"/>
    </source>
</evidence>
<reference evidence="5" key="4">
    <citation type="submission" date="2025-09" db="UniProtKB">
        <authorList>
            <consortium name="Ensembl"/>
        </authorList>
    </citation>
    <scope>IDENTIFICATION</scope>
</reference>
<dbReference type="AlphaFoldDB" id="H2XPE7"/>
<reference evidence="5" key="2">
    <citation type="journal article" date="2008" name="Genome Biol.">
        <title>Improved genome assembly and evidence-based global gene model set for the chordate Ciona intestinalis: new insight into intron and operon populations.</title>
        <authorList>
            <person name="Satou Y."/>
            <person name="Mineta K."/>
            <person name="Ogasawara M."/>
            <person name="Sasakura Y."/>
            <person name="Shoguchi E."/>
            <person name="Ueno K."/>
            <person name="Yamada L."/>
            <person name="Matsumoto J."/>
            <person name="Wasserscheid J."/>
            <person name="Dewar K."/>
            <person name="Wiley G.B."/>
            <person name="Macmil S.L."/>
            <person name="Roe B.A."/>
            <person name="Zeller R.W."/>
            <person name="Hastings K.E."/>
            <person name="Lemaire P."/>
            <person name="Lindquist E."/>
            <person name="Endo T."/>
            <person name="Hotta K."/>
            <person name="Inaba K."/>
        </authorList>
    </citation>
    <scope>NUCLEOTIDE SEQUENCE [LARGE SCALE GENOMIC DNA]</scope>
    <source>
        <strain evidence="5">wild type</strain>
    </source>
</reference>
<dbReference type="EMBL" id="EAAA01000640">
    <property type="status" value="NOT_ANNOTATED_CDS"/>
    <property type="molecule type" value="Genomic_DNA"/>
</dbReference>
<sequence length="122" mass="14872">MFQEEAEYNVELYEEESHEQGHTGDPNLDLEYERHRQSMPQPVQKYLQYFQKALNDQNTYEIENYYENGWNHLTEKYYSSEPWPEAESIMHIVGNDALFMIMYKELYYRHIYARIQSGPTQE</sequence>
<keyword evidence="2" id="KW-0396">Initiation factor</keyword>
<protein>
    <submittedName>
        <fullName evidence="5">Uncharacterized protein</fullName>
    </submittedName>
</protein>
<reference evidence="5" key="3">
    <citation type="submission" date="2025-08" db="UniProtKB">
        <authorList>
            <consortium name="Ensembl"/>
        </authorList>
    </citation>
    <scope>IDENTIFICATION</scope>
</reference>
<evidence type="ECO:0000256" key="2">
    <source>
        <dbReference type="ARBA" id="ARBA00022540"/>
    </source>
</evidence>
<accession>H2XPE7</accession>
<evidence type="ECO:0000313" key="6">
    <source>
        <dbReference type="Proteomes" id="UP000008144"/>
    </source>
</evidence>
<evidence type="ECO:0000256" key="1">
    <source>
        <dbReference type="ARBA" id="ARBA00022490"/>
    </source>
</evidence>
<dbReference type="PANTHER" id="PTHR13242">
    <property type="entry name" value="EUKARYOTIC TRANSLATION INITIATION FACTOR 3"/>
    <property type="match status" value="1"/>
</dbReference>
<feature type="compositionally biased region" description="Acidic residues" evidence="4">
    <location>
        <begin position="8"/>
        <end position="17"/>
    </location>
</feature>
<dbReference type="PANTHER" id="PTHR13242:SF0">
    <property type="entry name" value="EUKARYOTIC TRANSLATION INITIATION FACTOR 3 SUBUNIT L"/>
    <property type="match status" value="1"/>
</dbReference>
<proteinExistence type="predicted"/>
<dbReference type="GO" id="GO:0003743">
    <property type="term" value="F:translation initiation factor activity"/>
    <property type="evidence" value="ECO:0007669"/>
    <property type="project" value="UniProtKB-KW"/>
</dbReference>
<feature type="region of interest" description="Disordered" evidence="4">
    <location>
        <begin position="8"/>
        <end position="28"/>
    </location>
</feature>
<dbReference type="OMA" id="ERHRQSM"/>
<keyword evidence="6" id="KW-1185">Reference proteome</keyword>
<dbReference type="InterPro" id="IPR019382">
    <property type="entry name" value="eIF3l"/>
</dbReference>
<dbReference type="STRING" id="7719.ENSCINP00000031530"/>
<keyword evidence="1" id="KW-0963">Cytoplasm</keyword>
<keyword evidence="3" id="KW-0648">Protein biosynthesis</keyword>
<dbReference type="GO" id="GO:0005852">
    <property type="term" value="C:eukaryotic translation initiation factor 3 complex"/>
    <property type="evidence" value="ECO:0007669"/>
    <property type="project" value="InterPro"/>
</dbReference>
<name>H2XPE7_CIOIN</name>
<dbReference type="Proteomes" id="UP000008144">
    <property type="component" value="Chromosome 10"/>
</dbReference>
<dbReference type="InParanoid" id="H2XPE7"/>